<evidence type="ECO:0000259" key="6">
    <source>
        <dbReference type="Pfam" id="PF04542"/>
    </source>
</evidence>
<keyword evidence="4" id="KW-0238">DNA-binding</keyword>
<keyword evidence="8" id="KW-0240">DNA-directed RNA polymerase</keyword>
<dbReference type="InterPro" id="IPR014284">
    <property type="entry name" value="RNA_pol_sigma-70_dom"/>
</dbReference>
<dbReference type="Pfam" id="PF04542">
    <property type="entry name" value="Sigma70_r2"/>
    <property type="match status" value="1"/>
</dbReference>
<feature type="domain" description="RNA polymerase sigma factor 70 region 4 type 2" evidence="7">
    <location>
        <begin position="119"/>
        <end position="170"/>
    </location>
</feature>
<protein>
    <submittedName>
        <fullName evidence="8">DNA-directed RNA polymerase sigma-70 factor</fullName>
    </submittedName>
</protein>
<evidence type="ECO:0000313" key="8">
    <source>
        <dbReference type="EMBL" id="GEP69377.1"/>
    </source>
</evidence>
<name>A0A512PDT7_9CELL</name>
<evidence type="ECO:0000256" key="1">
    <source>
        <dbReference type="ARBA" id="ARBA00010641"/>
    </source>
</evidence>
<dbReference type="Pfam" id="PF08281">
    <property type="entry name" value="Sigma70_r4_2"/>
    <property type="match status" value="1"/>
</dbReference>
<proteinExistence type="inferred from homology"/>
<dbReference type="SUPFAM" id="SSF88659">
    <property type="entry name" value="Sigma3 and sigma4 domains of RNA polymerase sigma factors"/>
    <property type="match status" value="1"/>
</dbReference>
<dbReference type="RefSeq" id="WP_218866612.1">
    <property type="nucleotide sequence ID" value="NZ_BAABBJ010000007.1"/>
</dbReference>
<evidence type="ECO:0000256" key="3">
    <source>
        <dbReference type="ARBA" id="ARBA00023082"/>
    </source>
</evidence>
<dbReference type="NCBIfam" id="TIGR02937">
    <property type="entry name" value="sigma70-ECF"/>
    <property type="match status" value="1"/>
</dbReference>
<dbReference type="InterPro" id="IPR013325">
    <property type="entry name" value="RNA_pol_sigma_r2"/>
</dbReference>
<dbReference type="InterPro" id="IPR036388">
    <property type="entry name" value="WH-like_DNA-bd_sf"/>
</dbReference>
<dbReference type="InterPro" id="IPR039425">
    <property type="entry name" value="RNA_pol_sigma-70-like"/>
</dbReference>
<reference evidence="8 9" key="1">
    <citation type="submission" date="2019-07" db="EMBL/GenBank/DDBJ databases">
        <title>Whole genome shotgun sequence of Cellulomonas soli NBRC 109434.</title>
        <authorList>
            <person name="Hosoyama A."/>
            <person name="Uohara A."/>
            <person name="Ohji S."/>
            <person name="Ichikawa N."/>
        </authorList>
    </citation>
    <scope>NUCLEOTIDE SEQUENCE [LARGE SCALE GENOMIC DNA]</scope>
    <source>
        <strain evidence="8 9">NBRC 109434</strain>
    </source>
</reference>
<comment type="caution">
    <text evidence="8">The sequence shown here is derived from an EMBL/GenBank/DDBJ whole genome shotgun (WGS) entry which is preliminary data.</text>
</comment>
<dbReference type="Proteomes" id="UP000321798">
    <property type="component" value="Unassembled WGS sequence"/>
</dbReference>
<keyword evidence="2" id="KW-0805">Transcription regulation</keyword>
<feature type="domain" description="RNA polymerase sigma-70 region 2" evidence="6">
    <location>
        <begin position="25"/>
        <end position="91"/>
    </location>
</feature>
<gene>
    <name evidence="8" type="primary">rpoE_4</name>
    <name evidence="8" type="ORF">CSO01_20920</name>
</gene>
<organism evidence="8 9">
    <name type="scientific">Cellulomonas soli</name>
    <dbReference type="NCBI Taxonomy" id="931535"/>
    <lineage>
        <taxon>Bacteria</taxon>
        <taxon>Bacillati</taxon>
        <taxon>Actinomycetota</taxon>
        <taxon>Actinomycetes</taxon>
        <taxon>Micrococcales</taxon>
        <taxon>Cellulomonadaceae</taxon>
        <taxon>Cellulomonas</taxon>
    </lineage>
</organism>
<sequence>MNPDTPSDDELLLRLPLHPEAMGPLFERHSGAVHRFLSRRVGAQAAEDLLAEVFVAAVSARVRVRPHASGSALPWLYGIARNVIRAHLRSRPRPAGWPVDDDIDWAAVDERIDALGRRDELRRVLAVLTADEREVLLLVAWNGLTPAESAALLGITAEAARSRLARARRRAQHTLDTAAVIAD</sequence>
<dbReference type="GO" id="GO:0003677">
    <property type="term" value="F:DNA binding"/>
    <property type="evidence" value="ECO:0007669"/>
    <property type="project" value="UniProtKB-KW"/>
</dbReference>
<dbReference type="PANTHER" id="PTHR43133">
    <property type="entry name" value="RNA POLYMERASE ECF-TYPE SIGMA FACTO"/>
    <property type="match status" value="1"/>
</dbReference>
<dbReference type="EMBL" id="BKAL01000007">
    <property type="protein sequence ID" value="GEP69377.1"/>
    <property type="molecule type" value="Genomic_DNA"/>
</dbReference>
<dbReference type="SUPFAM" id="SSF88946">
    <property type="entry name" value="Sigma2 domain of RNA polymerase sigma factors"/>
    <property type="match status" value="1"/>
</dbReference>
<dbReference type="AlphaFoldDB" id="A0A512PDT7"/>
<keyword evidence="9" id="KW-1185">Reference proteome</keyword>
<dbReference type="InterPro" id="IPR013324">
    <property type="entry name" value="RNA_pol_sigma_r3/r4-like"/>
</dbReference>
<evidence type="ECO:0000256" key="2">
    <source>
        <dbReference type="ARBA" id="ARBA00023015"/>
    </source>
</evidence>
<keyword evidence="5" id="KW-0804">Transcription</keyword>
<dbReference type="InterPro" id="IPR013249">
    <property type="entry name" value="RNA_pol_sigma70_r4_t2"/>
</dbReference>
<evidence type="ECO:0000313" key="9">
    <source>
        <dbReference type="Proteomes" id="UP000321798"/>
    </source>
</evidence>
<evidence type="ECO:0000256" key="4">
    <source>
        <dbReference type="ARBA" id="ARBA00023125"/>
    </source>
</evidence>
<dbReference type="Gene3D" id="1.10.1740.10">
    <property type="match status" value="1"/>
</dbReference>
<evidence type="ECO:0000259" key="7">
    <source>
        <dbReference type="Pfam" id="PF08281"/>
    </source>
</evidence>
<dbReference type="GO" id="GO:0006352">
    <property type="term" value="P:DNA-templated transcription initiation"/>
    <property type="evidence" value="ECO:0007669"/>
    <property type="project" value="InterPro"/>
</dbReference>
<dbReference type="GO" id="GO:0000428">
    <property type="term" value="C:DNA-directed RNA polymerase complex"/>
    <property type="evidence" value="ECO:0007669"/>
    <property type="project" value="UniProtKB-KW"/>
</dbReference>
<evidence type="ECO:0000256" key="5">
    <source>
        <dbReference type="ARBA" id="ARBA00023163"/>
    </source>
</evidence>
<dbReference type="Gene3D" id="1.10.10.10">
    <property type="entry name" value="Winged helix-like DNA-binding domain superfamily/Winged helix DNA-binding domain"/>
    <property type="match status" value="1"/>
</dbReference>
<dbReference type="PANTHER" id="PTHR43133:SF8">
    <property type="entry name" value="RNA POLYMERASE SIGMA FACTOR HI_1459-RELATED"/>
    <property type="match status" value="1"/>
</dbReference>
<dbReference type="InterPro" id="IPR007627">
    <property type="entry name" value="RNA_pol_sigma70_r2"/>
</dbReference>
<comment type="similarity">
    <text evidence="1">Belongs to the sigma-70 factor family. ECF subfamily.</text>
</comment>
<dbReference type="GO" id="GO:0016987">
    <property type="term" value="F:sigma factor activity"/>
    <property type="evidence" value="ECO:0007669"/>
    <property type="project" value="UniProtKB-KW"/>
</dbReference>
<keyword evidence="3" id="KW-0731">Sigma factor</keyword>
<accession>A0A512PDT7</accession>